<feature type="chain" id="PRO_5042912772" description="Bulb-type lectin domain-containing protein" evidence="5">
    <location>
        <begin position="28"/>
        <end position="484"/>
    </location>
</feature>
<comment type="caution">
    <text evidence="7">The sequence shown here is derived from an EMBL/GenBank/DDBJ whole genome shotgun (WGS) entry which is preliminary data.</text>
</comment>
<dbReference type="SUPFAM" id="SSF51110">
    <property type="entry name" value="alpha-D-mannose-specific plant lectins"/>
    <property type="match status" value="1"/>
</dbReference>
<keyword evidence="4" id="KW-1133">Transmembrane helix</keyword>
<dbReference type="Pfam" id="PF01453">
    <property type="entry name" value="B_lectin"/>
    <property type="match status" value="1"/>
</dbReference>
<dbReference type="InterPro" id="IPR036426">
    <property type="entry name" value="Bulb-type_lectin_dom_sf"/>
</dbReference>
<keyword evidence="3" id="KW-0325">Glycoprotein</keyword>
<keyword evidence="1 5" id="KW-0732">Signal</keyword>
<keyword evidence="4" id="KW-0812">Transmembrane</keyword>
<keyword evidence="2" id="KW-1015">Disulfide bond</keyword>
<dbReference type="InterPro" id="IPR001480">
    <property type="entry name" value="Bulb-type_lectin_dom"/>
</dbReference>
<evidence type="ECO:0000256" key="5">
    <source>
        <dbReference type="SAM" id="SignalP"/>
    </source>
</evidence>
<dbReference type="InterPro" id="IPR003609">
    <property type="entry name" value="Pan_app"/>
</dbReference>
<evidence type="ECO:0000256" key="2">
    <source>
        <dbReference type="ARBA" id="ARBA00023157"/>
    </source>
</evidence>
<gene>
    <name evidence="7" type="ORF">RGQ29_016006</name>
</gene>
<sequence length="484" mass="54639">MASKERLFNPTVLLIIIMSSLWGSSAALDTLKQGDVLNSSQYLVSAKQRFTLGFFSLTSDYDDNKSDSYLGIWFTNYEQNRSVWIANRNRPFSSDSRAFLTFDHQGKLTINSSGFGVNSNGSIGRRLWESFDDPTDTLLPGMKLGVNHETGRNWSLTSWLAQNDPASGAFTLGWEPKTRRLVMKRRGVPYWSSGLQVSSSKNVSLFEYIHPTKGQDYIINTDAEGQYFTYSLDPEFDSLDQERSAWQLQYWGPIMDRSISIMKMNFCSGYGMEAEGCETWNQPECRLMGGQTFEQKSGSFTRMGPDGLPQLARGVFDNRTTIGPADCRALCWNNCDCLGYNGDEGTRCLYWEGNFTFDPDDGRSRSILKYVLTKEDPSNKDDKGNKKWIAPVIVTAILVLFLGTFGLWRRYLRRVDVEGSEEKQLLELTTPDRLLDADELEKDGNARHNIKVFSFACIAAATNNFTPETKLGEGGFGPVYKVCF</sequence>
<proteinExistence type="predicted"/>
<evidence type="ECO:0000256" key="3">
    <source>
        <dbReference type="ARBA" id="ARBA00023180"/>
    </source>
</evidence>
<protein>
    <recommendedName>
        <fullName evidence="6">Bulb-type lectin domain-containing protein</fullName>
    </recommendedName>
</protein>
<dbReference type="Pfam" id="PF08276">
    <property type="entry name" value="PAN_2"/>
    <property type="match status" value="1"/>
</dbReference>
<dbReference type="EMBL" id="JAXUIC010000003">
    <property type="protein sequence ID" value="KAK4598778.1"/>
    <property type="molecule type" value="Genomic_DNA"/>
</dbReference>
<dbReference type="SMART" id="SM00108">
    <property type="entry name" value="B_lectin"/>
    <property type="match status" value="1"/>
</dbReference>
<dbReference type="AlphaFoldDB" id="A0AAN7IYD6"/>
<feature type="domain" description="Bulb-type lectin" evidence="6">
    <location>
        <begin position="28"/>
        <end position="171"/>
    </location>
</feature>
<dbReference type="PANTHER" id="PTHR32444">
    <property type="entry name" value="BULB-TYPE LECTIN DOMAIN-CONTAINING PROTEIN"/>
    <property type="match status" value="1"/>
</dbReference>
<name>A0AAN7IYD6_QUERU</name>
<dbReference type="Proteomes" id="UP001324115">
    <property type="component" value="Unassembled WGS sequence"/>
</dbReference>
<feature type="signal peptide" evidence="5">
    <location>
        <begin position="1"/>
        <end position="27"/>
    </location>
</feature>
<evidence type="ECO:0000256" key="4">
    <source>
        <dbReference type="SAM" id="Phobius"/>
    </source>
</evidence>
<dbReference type="PANTHER" id="PTHR32444:SF128">
    <property type="entry name" value="CURCULIN-LIKE (MANNOSE-BINDING) LECTIN FAMILY PROTEIN"/>
    <property type="match status" value="1"/>
</dbReference>
<keyword evidence="8" id="KW-1185">Reference proteome</keyword>
<evidence type="ECO:0000313" key="8">
    <source>
        <dbReference type="Proteomes" id="UP001324115"/>
    </source>
</evidence>
<dbReference type="PROSITE" id="PS50927">
    <property type="entry name" value="BULB_LECTIN"/>
    <property type="match status" value="1"/>
</dbReference>
<feature type="transmembrane region" description="Helical" evidence="4">
    <location>
        <begin position="388"/>
        <end position="408"/>
    </location>
</feature>
<dbReference type="Gene3D" id="3.30.200.20">
    <property type="entry name" value="Phosphorylase Kinase, domain 1"/>
    <property type="match status" value="1"/>
</dbReference>
<evidence type="ECO:0000313" key="7">
    <source>
        <dbReference type="EMBL" id="KAK4598778.1"/>
    </source>
</evidence>
<evidence type="ECO:0000259" key="6">
    <source>
        <dbReference type="PROSITE" id="PS50927"/>
    </source>
</evidence>
<dbReference type="Gene3D" id="2.90.10.10">
    <property type="entry name" value="Bulb-type lectin domain"/>
    <property type="match status" value="1"/>
</dbReference>
<evidence type="ECO:0000256" key="1">
    <source>
        <dbReference type="ARBA" id="ARBA00022729"/>
    </source>
</evidence>
<keyword evidence="4" id="KW-0472">Membrane</keyword>
<accession>A0AAN7IYD6</accession>
<organism evidence="7 8">
    <name type="scientific">Quercus rubra</name>
    <name type="common">Northern red oak</name>
    <name type="synonym">Quercus borealis</name>
    <dbReference type="NCBI Taxonomy" id="3512"/>
    <lineage>
        <taxon>Eukaryota</taxon>
        <taxon>Viridiplantae</taxon>
        <taxon>Streptophyta</taxon>
        <taxon>Embryophyta</taxon>
        <taxon>Tracheophyta</taxon>
        <taxon>Spermatophyta</taxon>
        <taxon>Magnoliopsida</taxon>
        <taxon>eudicotyledons</taxon>
        <taxon>Gunneridae</taxon>
        <taxon>Pentapetalae</taxon>
        <taxon>rosids</taxon>
        <taxon>fabids</taxon>
        <taxon>Fagales</taxon>
        <taxon>Fagaceae</taxon>
        <taxon>Quercus</taxon>
    </lineage>
</organism>
<reference evidence="7 8" key="1">
    <citation type="journal article" date="2023" name="G3 (Bethesda)">
        <title>A haplotype-resolved chromosome-scale genome for Quercus rubra L. provides insights into the genetics of adaptive traits for red oak species.</title>
        <authorList>
            <person name="Kapoor B."/>
            <person name="Jenkins J."/>
            <person name="Schmutz J."/>
            <person name="Zhebentyayeva T."/>
            <person name="Kuelheim C."/>
            <person name="Coggeshall M."/>
            <person name="Heim C."/>
            <person name="Lasky J.R."/>
            <person name="Leites L."/>
            <person name="Islam-Faridi N."/>
            <person name="Romero-Severson J."/>
            <person name="DeLeo V.L."/>
            <person name="Lucas S.M."/>
            <person name="Lazic D."/>
            <person name="Gailing O."/>
            <person name="Carlson J."/>
            <person name="Staton M."/>
        </authorList>
    </citation>
    <scope>NUCLEOTIDE SEQUENCE [LARGE SCALE GENOMIC DNA]</scope>
    <source>
        <strain evidence="7">Pseudo-F2</strain>
    </source>
</reference>